<dbReference type="RefSeq" id="WP_159448177.1">
    <property type="nucleotide sequence ID" value="NZ_FXBB01000001.1"/>
</dbReference>
<evidence type="ECO:0000313" key="12">
    <source>
        <dbReference type="Proteomes" id="UP000193355"/>
    </source>
</evidence>
<evidence type="ECO:0000256" key="9">
    <source>
        <dbReference type="ARBA" id="ARBA00022842"/>
    </source>
</evidence>
<keyword evidence="4" id="KW-0963">Cytoplasm</keyword>
<dbReference type="Gene3D" id="3.40.50.300">
    <property type="entry name" value="P-loop containing nucleotide triphosphate hydrolases"/>
    <property type="match status" value="1"/>
</dbReference>
<dbReference type="PANTHER" id="PTHR33540">
    <property type="entry name" value="TRNA THREONYLCARBAMOYLADENOSINE BIOSYNTHESIS PROTEIN TSAE"/>
    <property type="match status" value="1"/>
</dbReference>
<keyword evidence="12" id="KW-1185">Reference proteome</keyword>
<evidence type="ECO:0000256" key="2">
    <source>
        <dbReference type="ARBA" id="ARBA00007599"/>
    </source>
</evidence>
<evidence type="ECO:0000256" key="5">
    <source>
        <dbReference type="ARBA" id="ARBA00022694"/>
    </source>
</evidence>
<dbReference type="InterPro" id="IPR003442">
    <property type="entry name" value="T6A_TsaE"/>
</dbReference>
<comment type="subcellular location">
    <subcellularLocation>
        <location evidence="1">Cytoplasm</location>
    </subcellularLocation>
</comment>
<evidence type="ECO:0000256" key="1">
    <source>
        <dbReference type="ARBA" id="ARBA00004496"/>
    </source>
</evidence>
<dbReference type="PANTHER" id="PTHR33540:SF2">
    <property type="entry name" value="TRNA THREONYLCARBAMOYLADENOSINE BIOSYNTHESIS PROTEIN TSAE"/>
    <property type="match status" value="1"/>
</dbReference>
<dbReference type="GO" id="GO:0005524">
    <property type="term" value="F:ATP binding"/>
    <property type="evidence" value="ECO:0007669"/>
    <property type="project" value="UniProtKB-KW"/>
</dbReference>
<dbReference type="Pfam" id="PF02367">
    <property type="entry name" value="TsaE"/>
    <property type="match status" value="1"/>
</dbReference>
<dbReference type="OrthoDB" id="9815896at2"/>
<gene>
    <name evidence="11" type="ORF">SAMN06275492_101189</name>
</gene>
<keyword evidence="9" id="KW-0460">Magnesium</keyword>
<evidence type="ECO:0000256" key="10">
    <source>
        <dbReference type="ARBA" id="ARBA00032441"/>
    </source>
</evidence>
<dbReference type="GO" id="GO:0046872">
    <property type="term" value="F:metal ion binding"/>
    <property type="evidence" value="ECO:0007669"/>
    <property type="project" value="UniProtKB-KW"/>
</dbReference>
<keyword evidence="7" id="KW-0547">Nucleotide-binding</keyword>
<dbReference type="AlphaFoldDB" id="A0A1X7I7I3"/>
<dbReference type="NCBIfam" id="TIGR00150">
    <property type="entry name" value="T6A_YjeE"/>
    <property type="match status" value="1"/>
</dbReference>
<dbReference type="GO" id="GO:0005737">
    <property type="term" value="C:cytoplasm"/>
    <property type="evidence" value="ECO:0007669"/>
    <property type="project" value="UniProtKB-SubCell"/>
</dbReference>
<dbReference type="EMBL" id="FXBB01000001">
    <property type="protein sequence ID" value="SMG10297.1"/>
    <property type="molecule type" value="Genomic_DNA"/>
</dbReference>
<evidence type="ECO:0000256" key="4">
    <source>
        <dbReference type="ARBA" id="ARBA00022490"/>
    </source>
</evidence>
<dbReference type="STRING" id="561720.SAMN06275492_101189"/>
<evidence type="ECO:0000256" key="3">
    <source>
        <dbReference type="ARBA" id="ARBA00019010"/>
    </source>
</evidence>
<evidence type="ECO:0000313" key="11">
    <source>
        <dbReference type="EMBL" id="SMG10297.1"/>
    </source>
</evidence>
<dbReference type="InterPro" id="IPR027417">
    <property type="entry name" value="P-loop_NTPase"/>
</dbReference>
<dbReference type="SUPFAM" id="SSF52540">
    <property type="entry name" value="P-loop containing nucleoside triphosphate hydrolases"/>
    <property type="match status" value="1"/>
</dbReference>
<name>A0A1X7I7I3_9BACT</name>
<organism evidence="11 12">
    <name type="scientific">Dethiosulfovibrio salsuginis</name>
    <dbReference type="NCBI Taxonomy" id="561720"/>
    <lineage>
        <taxon>Bacteria</taxon>
        <taxon>Thermotogati</taxon>
        <taxon>Synergistota</taxon>
        <taxon>Synergistia</taxon>
        <taxon>Synergistales</taxon>
        <taxon>Dethiosulfovibrionaceae</taxon>
        <taxon>Dethiosulfovibrio</taxon>
    </lineage>
</organism>
<accession>A0A1X7I7I3</accession>
<evidence type="ECO:0000256" key="7">
    <source>
        <dbReference type="ARBA" id="ARBA00022741"/>
    </source>
</evidence>
<dbReference type="GO" id="GO:0002949">
    <property type="term" value="P:tRNA threonylcarbamoyladenosine modification"/>
    <property type="evidence" value="ECO:0007669"/>
    <property type="project" value="InterPro"/>
</dbReference>
<evidence type="ECO:0000256" key="8">
    <source>
        <dbReference type="ARBA" id="ARBA00022840"/>
    </source>
</evidence>
<evidence type="ECO:0000256" key="6">
    <source>
        <dbReference type="ARBA" id="ARBA00022723"/>
    </source>
</evidence>
<dbReference type="Proteomes" id="UP000193355">
    <property type="component" value="Unassembled WGS sequence"/>
</dbReference>
<sequence>MTRSFRAKTPEETEYIGTSLASAIRPGSIVLLEGDLGAGKTTFVRGLVSGLGGLGVKSPSFTLINEYHGNIPVAHADFYRLERADPRSMGLDEYLDDGWVVVVEWPDRLTSIPPFGGFKATFKHLGLADSLDEETRLITLVPLDDDSGDRLRYLDFAGLEEIQ</sequence>
<reference evidence="12" key="1">
    <citation type="submission" date="2017-04" db="EMBL/GenBank/DDBJ databases">
        <authorList>
            <person name="Varghese N."/>
            <person name="Submissions S."/>
        </authorList>
    </citation>
    <scope>NUCLEOTIDE SEQUENCE [LARGE SCALE GENOMIC DNA]</scope>
    <source>
        <strain evidence="12">USBA 82</strain>
    </source>
</reference>
<keyword evidence="5" id="KW-0819">tRNA processing</keyword>
<keyword evidence="8" id="KW-0067">ATP-binding</keyword>
<protein>
    <recommendedName>
        <fullName evidence="3">tRNA threonylcarbamoyladenosine biosynthesis protein TsaE</fullName>
    </recommendedName>
    <alternativeName>
        <fullName evidence="10">t(6)A37 threonylcarbamoyladenosine biosynthesis protein TsaE</fullName>
    </alternativeName>
</protein>
<comment type="similarity">
    <text evidence="2">Belongs to the TsaE family.</text>
</comment>
<keyword evidence="6" id="KW-0479">Metal-binding</keyword>
<proteinExistence type="inferred from homology"/>